<accession>A0AAV8A0M1</accession>
<comment type="caution">
    <text evidence="2">The sequence shown here is derived from an EMBL/GenBank/DDBJ whole genome shotgun (WGS) entry which is preliminary data.</text>
</comment>
<dbReference type="AlphaFoldDB" id="A0AAV8A0M1"/>
<keyword evidence="5" id="KW-1185">Reference proteome</keyword>
<name>A0AAV8A0M1_9EUKA</name>
<evidence type="ECO:0000313" key="3">
    <source>
        <dbReference type="EMBL" id="KAJ6245497.1"/>
    </source>
</evidence>
<evidence type="ECO:0000313" key="5">
    <source>
        <dbReference type="Proteomes" id="UP001150062"/>
    </source>
</evidence>
<proteinExistence type="predicted"/>
<evidence type="ECO:0000313" key="2">
    <source>
        <dbReference type="EMBL" id="KAJ3446392.1"/>
    </source>
</evidence>
<dbReference type="EMBL" id="JAOAOG010000143">
    <property type="protein sequence ID" value="KAJ6245497.1"/>
    <property type="molecule type" value="Genomic_DNA"/>
</dbReference>
<protein>
    <submittedName>
        <fullName evidence="2">Uncharacterized protein</fullName>
    </submittedName>
</protein>
<evidence type="ECO:0000313" key="4">
    <source>
        <dbReference type="Proteomes" id="UP001146793"/>
    </source>
</evidence>
<dbReference type="Proteomes" id="UP001150062">
    <property type="component" value="Unassembled WGS sequence"/>
</dbReference>
<dbReference type="Proteomes" id="UP001146793">
    <property type="component" value="Unassembled WGS sequence"/>
</dbReference>
<evidence type="ECO:0000256" key="1">
    <source>
        <dbReference type="SAM" id="MobiDB-lite"/>
    </source>
</evidence>
<reference evidence="3" key="1">
    <citation type="submission" date="2022-08" db="EMBL/GenBank/DDBJ databases">
        <title>Novel sulfate-reducing endosymbionts in the free-living metamonad Anaeramoeba.</title>
        <authorList>
            <person name="Jerlstrom-Hultqvist J."/>
            <person name="Cepicka I."/>
            <person name="Gallot-Lavallee L."/>
            <person name="Salas-Leiva D."/>
            <person name="Curtis B.A."/>
            <person name="Zahonova K."/>
            <person name="Pipaliya S."/>
            <person name="Dacks J."/>
            <person name="Roger A.J."/>
        </authorList>
    </citation>
    <scope>NUCLEOTIDE SEQUENCE</scope>
    <source>
        <strain evidence="3">Schooner1</strain>
    </source>
</reference>
<gene>
    <name evidence="2" type="ORF">M0812_08200</name>
    <name evidence="3" type="ORF">M0813_19916</name>
</gene>
<organism evidence="2 4">
    <name type="scientific">Anaeramoeba flamelloides</name>
    <dbReference type="NCBI Taxonomy" id="1746091"/>
    <lineage>
        <taxon>Eukaryota</taxon>
        <taxon>Metamonada</taxon>
        <taxon>Anaeramoebidae</taxon>
        <taxon>Anaeramoeba</taxon>
    </lineage>
</organism>
<sequence length="235" mass="27533">MAVMKSTKEFLQKKNQDSQTSFGSTKPKFPQLHQHNLVPISNSQPSFTDVILIDRTNTYNCRHHSIGGQNEALKFKRTKRVNTFPQTKLQKTKFRKDKKLIHQRLRSIPRKDPLSHYLKTFHNCYNTCIFLPNEESSPNTRRKHTQTPFCKTVLPNQQNGKTRSDNLQQQIIQLQLVMIISKIKLHMNAIKAIVRNHENCNSEFSVTLSLNDIQILFSNLIRQSNFRHKKLLEEI</sequence>
<reference evidence="2" key="2">
    <citation type="submission" date="2022-08" db="EMBL/GenBank/DDBJ databases">
        <title>Novel sulphate-reducing endosymbionts in the free-living metamonad Anaeramoeba.</title>
        <authorList>
            <person name="Jerlstrom-Hultqvist J."/>
            <person name="Cepicka I."/>
            <person name="Gallot-Lavallee L."/>
            <person name="Salas-Leiva D."/>
            <person name="Curtis B.A."/>
            <person name="Zahonova K."/>
            <person name="Pipaliya S."/>
            <person name="Dacks J."/>
            <person name="Roger A.J."/>
        </authorList>
    </citation>
    <scope>NUCLEOTIDE SEQUENCE</scope>
    <source>
        <strain evidence="2">Busselton2</strain>
    </source>
</reference>
<feature type="region of interest" description="Disordered" evidence="1">
    <location>
        <begin position="1"/>
        <end position="27"/>
    </location>
</feature>
<feature type="compositionally biased region" description="Basic and acidic residues" evidence="1">
    <location>
        <begin position="1"/>
        <end position="16"/>
    </location>
</feature>
<dbReference type="EMBL" id="JANTQA010000020">
    <property type="protein sequence ID" value="KAJ3446392.1"/>
    <property type="molecule type" value="Genomic_DNA"/>
</dbReference>